<reference evidence="4" key="1">
    <citation type="submission" date="2020-12" db="UniProtKB">
        <authorList>
            <consortium name="WormBaseParasite"/>
        </authorList>
    </citation>
    <scope>IDENTIFICATION</scope>
    <source>
        <strain evidence="4">MHco3</strain>
    </source>
</reference>
<evidence type="ECO:0000313" key="3">
    <source>
        <dbReference type="Proteomes" id="UP000025227"/>
    </source>
</evidence>
<name>A0A7I4Y3V8_HAECO</name>
<evidence type="ECO:0000259" key="2">
    <source>
        <dbReference type="Pfam" id="PF10328"/>
    </source>
</evidence>
<keyword evidence="1" id="KW-0472">Membrane</keyword>
<dbReference type="WBParaSite" id="HCON_00040915-00001">
    <property type="protein sequence ID" value="HCON_00040915-00001"/>
    <property type="gene ID" value="HCON_00040915"/>
</dbReference>
<feature type="domain" description="7TM GPCR serpentine receptor class x (Srx)" evidence="2">
    <location>
        <begin position="32"/>
        <end position="289"/>
    </location>
</feature>
<feature type="transmembrane region" description="Helical" evidence="1">
    <location>
        <begin position="266"/>
        <end position="288"/>
    </location>
</feature>
<evidence type="ECO:0000313" key="4">
    <source>
        <dbReference type="WBParaSite" id="HCON_00040915-00001"/>
    </source>
</evidence>
<organism evidence="3 4">
    <name type="scientific">Haemonchus contortus</name>
    <name type="common">Barber pole worm</name>
    <dbReference type="NCBI Taxonomy" id="6289"/>
    <lineage>
        <taxon>Eukaryota</taxon>
        <taxon>Metazoa</taxon>
        <taxon>Ecdysozoa</taxon>
        <taxon>Nematoda</taxon>
        <taxon>Chromadorea</taxon>
        <taxon>Rhabditida</taxon>
        <taxon>Rhabditina</taxon>
        <taxon>Rhabditomorpha</taxon>
        <taxon>Strongyloidea</taxon>
        <taxon>Trichostrongylidae</taxon>
        <taxon>Haemonchus</taxon>
    </lineage>
</organism>
<feature type="transmembrane region" description="Helical" evidence="1">
    <location>
        <begin position="52"/>
        <end position="77"/>
    </location>
</feature>
<feature type="transmembrane region" description="Helical" evidence="1">
    <location>
        <begin position="130"/>
        <end position="151"/>
    </location>
</feature>
<keyword evidence="1" id="KW-1133">Transmembrane helix</keyword>
<dbReference type="InterPro" id="IPR019430">
    <property type="entry name" value="7TM_GPCR_serpentine_rcpt_Srx"/>
</dbReference>
<dbReference type="OrthoDB" id="5817761at2759"/>
<dbReference type="Proteomes" id="UP000025227">
    <property type="component" value="Unplaced"/>
</dbReference>
<evidence type="ECO:0000256" key="1">
    <source>
        <dbReference type="SAM" id="Phobius"/>
    </source>
</evidence>
<sequence length="327" mass="37241">MNSSISDEADVEQKELPTYIAIIEAGLLLLVGFLAFVVMVRHSAFKNSFGYLAALCAFSNTAVLLCLVLWAVPWTIWPIPDELQFLNLRIGPLSLSFFEATLHCTFFISVNRFVAITFPTHYKRIFTPGVTYSIIFCIIIIDVLYLCVYFRRGCDYFYQHSPSGWSFGSEPCSQFIAFYIDYYYNYSIFIAFFLLDIITALQLRSRRKKLMPHTPNTGAFRNNMEAKNERKEFMFSIQAVLCSFTYFILFVSATSLASVVMSEFQMFLSGTLLWALVHTMGGVIFVTFNSEIRKHLPLTSERKKVSGAVISVTSATVRTTNSSVIRK</sequence>
<dbReference type="SUPFAM" id="SSF81321">
    <property type="entry name" value="Family A G protein-coupled receptor-like"/>
    <property type="match status" value="1"/>
</dbReference>
<keyword evidence="1" id="KW-0812">Transmembrane</keyword>
<feature type="transmembrane region" description="Helical" evidence="1">
    <location>
        <begin position="20"/>
        <end position="40"/>
    </location>
</feature>
<dbReference type="OMA" id="GMACIDF"/>
<feature type="transmembrane region" description="Helical" evidence="1">
    <location>
        <begin position="233"/>
        <end position="260"/>
    </location>
</feature>
<protein>
    <submittedName>
        <fullName evidence="4">7TM_GPCR_Srx domain-containing protein</fullName>
    </submittedName>
</protein>
<feature type="transmembrane region" description="Helical" evidence="1">
    <location>
        <begin position="97"/>
        <end position="118"/>
    </location>
</feature>
<keyword evidence="3" id="KW-1185">Reference proteome</keyword>
<proteinExistence type="predicted"/>
<dbReference type="AlphaFoldDB" id="A0A7I4Y3V8"/>
<dbReference type="Gene3D" id="1.20.1070.10">
    <property type="entry name" value="Rhodopsin 7-helix transmembrane proteins"/>
    <property type="match status" value="1"/>
</dbReference>
<accession>A0A7I4Y3V8</accession>
<dbReference type="Pfam" id="PF10328">
    <property type="entry name" value="7TM_GPCR_Srx"/>
    <property type="match status" value="1"/>
</dbReference>
<dbReference type="PANTHER" id="PTHR23017:SF3">
    <property type="entry name" value="G-PROTEIN COUPLED RECEPTORS FAMILY 1 PROFILE DOMAIN-CONTAINING PROTEIN"/>
    <property type="match status" value="1"/>
</dbReference>
<dbReference type="PANTHER" id="PTHR23017">
    <property type="entry name" value="SERPENTINE RECEPTOR, CLASS X"/>
    <property type="match status" value="1"/>
</dbReference>
<feature type="transmembrane region" description="Helical" evidence="1">
    <location>
        <begin position="183"/>
        <end position="203"/>
    </location>
</feature>